<feature type="compositionally biased region" description="Low complexity" evidence="6">
    <location>
        <begin position="22"/>
        <end position="40"/>
    </location>
</feature>
<dbReference type="OrthoDB" id="2158884at2759"/>
<dbReference type="Gene3D" id="1.10.510.10">
    <property type="entry name" value="Transferase(Phosphotransferase) domain 1"/>
    <property type="match status" value="1"/>
</dbReference>
<keyword evidence="9" id="KW-1185">Reference proteome</keyword>
<feature type="compositionally biased region" description="Low complexity" evidence="6">
    <location>
        <begin position="864"/>
        <end position="878"/>
    </location>
</feature>
<comment type="caution">
    <text evidence="8">The sequence shown here is derived from an EMBL/GenBank/DDBJ whole genome shotgun (WGS) entry which is preliminary data.</text>
</comment>
<dbReference type="FunFam" id="1.10.510.10:FF:000624">
    <property type="entry name" value="Mitogen-activated protein kinase"/>
    <property type="match status" value="1"/>
</dbReference>
<keyword evidence="5" id="KW-0067">ATP-binding</keyword>
<feature type="region of interest" description="Disordered" evidence="6">
    <location>
        <begin position="530"/>
        <end position="622"/>
    </location>
</feature>
<feature type="region of interest" description="Disordered" evidence="6">
    <location>
        <begin position="443"/>
        <end position="464"/>
    </location>
</feature>
<dbReference type="GO" id="GO:0004674">
    <property type="term" value="F:protein serine/threonine kinase activity"/>
    <property type="evidence" value="ECO:0007669"/>
    <property type="project" value="UniProtKB-KW"/>
</dbReference>
<dbReference type="SUPFAM" id="SSF56112">
    <property type="entry name" value="Protein kinase-like (PK-like)"/>
    <property type="match status" value="1"/>
</dbReference>
<dbReference type="PANTHER" id="PTHR24055">
    <property type="entry name" value="MITOGEN-ACTIVATED PROTEIN KINASE"/>
    <property type="match status" value="1"/>
</dbReference>
<evidence type="ECO:0000256" key="2">
    <source>
        <dbReference type="ARBA" id="ARBA00022679"/>
    </source>
</evidence>
<feature type="region of interest" description="Disordered" evidence="6">
    <location>
        <begin position="781"/>
        <end position="878"/>
    </location>
</feature>
<evidence type="ECO:0000313" key="8">
    <source>
        <dbReference type="EMBL" id="KAF5390236.1"/>
    </source>
</evidence>
<feature type="region of interest" description="Disordered" evidence="6">
    <location>
        <begin position="1206"/>
        <end position="1276"/>
    </location>
</feature>
<dbReference type="PROSITE" id="PS00108">
    <property type="entry name" value="PROTEIN_KINASE_ST"/>
    <property type="match status" value="1"/>
</dbReference>
<evidence type="ECO:0000313" key="9">
    <source>
        <dbReference type="Proteomes" id="UP000518752"/>
    </source>
</evidence>
<dbReference type="GO" id="GO:0005524">
    <property type="term" value="F:ATP binding"/>
    <property type="evidence" value="ECO:0007669"/>
    <property type="project" value="UniProtKB-KW"/>
</dbReference>
<keyword evidence="2" id="KW-0808">Transferase</keyword>
<feature type="region of interest" description="Disordered" evidence="6">
    <location>
        <begin position="642"/>
        <end position="766"/>
    </location>
</feature>
<gene>
    <name evidence="8" type="ORF">D9757_002954</name>
</gene>
<evidence type="ECO:0000256" key="5">
    <source>
        <dbReference type="ARBA" id="ARBA00022840"/>
    </source>
</evidence>
<feature type="compositionally biased region" description="Low complexity" evidence="6">
    <location>
        <begin position="1136"/>
        <end position="1152"/>
    </location>
</feature>
<feature type="compositionally biased region" description="Low complexity" evidence="6">
    <location>
        <begin position="937"/>
        <end position="960"/>
    </location>
</feature>
<accession>A0A8H5HVR1</accession>
<evidence type="ECO:0000256" key="1">
    <source>
        <dbReference type="ARBA" id="ARBA00022527"/>
    </source>
</evidence>
<evidence type="ECO:0000256" key="6">
    <source>
        <dbReference type="SAM" id="MobiDB-lite"/>
    </source>
</evidence>
<organism evidence="8 9">
    <name type="scientific">Collybiopsis confluens</name>
    <dbReference type="NCBI Taxonomy" id="2823264"/>
    <lineage>
        <taxon>Eukaryota</taxon>
        <taxon>Fungi</taxon>
        <taxon>Dikarya</taxon>
        <taxon>Basidiomycota</taxon>
        <taxon>Agaricomycotina</taxon>
        <taxon>Agaricomycetes</taxon>
        <taxon>Agaricomycetidae</taxon>
        <taxon>Agaricales</taxon>
        <taxon>Marasmiineae</taxon>
        <taxon>Omphalotaceae</taxon>
        <taxon>Collybiopsis</taxon>
    </lineage>
</organism>
<evidence type="ECO:0000256" key="3">
    <source>
        <dbReference type="ARBA" id="ARBA00022741"/>
    </source>
</evidence>
<dbReference type="InterPro" id="IPR050117">
    <property type="entry name" value="MAPK"/>
</dbReference>
<feature type="compositionally biased region" description="Low complexity" evidence="6">
    <location>
        <begin position="910"/>
        <end position="921"/>
    </location>
</feature>
<feature type="compositionally biased region" description="Basic and acidic residues" evidence="6">
    <location>
        <begin position="581"/>
        <end position="622"/>
    </location>
</feature>
<feature type="compositionally biased region" description="Low complexity" evidence="6">
    <location>
        <begin position="750"/>
        <end position="759"/>
    </location>
</feature>
<feature type="compositionally biased region" description="Low complexity" evidence="6">
    <location>
        <begin position="547"/>
        <end position="561"/>
    </location>
</feature>
<feature type="compositionally biased region" description="Polar residues" evidence="6">
    <location>
        <begin position="1"/>
        <end position="14"/>
    </location>
</feature>
<feature type="region of interest" description="Disordered" evidence="6">
    <location>
        <begin position="1"/>
        <end position="42"/>
    </location>
</feature>
<feature type="compositionally biased region" description="Polar residues" evidence="6">
    <location>
        <begin position="967"/>
        <end position="978"/>
    </location>
</feature>
<keyword evidence="3" id="KW-0547">Nucleotide-binding</keyword>
<name>A0A8H5HVR1_9AGAR</name>
<protein>
    <recommendedName>
        <fullName evidence="7">Protein kinase domain-containing protein</fullName>
    </recommendedName>
</protein>
<feature type="compositionally biased region" description="Polar residues" evidence="6">
    <location>
        <begin position="563"/>
        <end position="578"/>
    </location>
</feature>
<feature type="compositionally biased region" description="Polar residues" evidence="6">
    <location>
        <begin position="651"/>
        <end position="665"/>
    </location>
</feature>
<sequence>MNAVSQNYPRQHQPSPHHVILPTSTATPPTSSSPNPANNSRTISVIGVPSVHISNNRLVVGSASSSSTRSYTPLKVLGDGSFGTVWLCDWHGTLPPNTPLSPMQCGAGARPEWVGKRLVAVKRMKKRWEGGWDECQQLKELEASLNLQSLVNQLTGDFKLYFVFESMEGNLYHLIKARKGRPLAGGLVASIFFQITSGLSHIHTSGYFHRDMKPENVLVTTTGLFDYTPLSPDTSSVEKDVVAIIKLADFGLARETKSKPPYTEYVSTRWYRAPEVLLLSRDYSNPVDMWALGTIMAELVNLRPLFPGAEQVDQIAKICQVLGNPCDDYGLDQSGGQLGGGPWPKGLEIAQQVGFEFRRMVPQDIHNLFDRSIPISLVHCIRDLLRFDPKARLTSQQCLHHRYLAESLPRNDIPLPPGVRLATTPQVSQLQIPNVTVSHRSAFFPSNSPSPSPSPGPAYSRPTRAVWEPNVNGGAGEPMDISPQTDSPPFPIPNVLGDSVSQIHNSNSAKLSGKFSGFGKKLGLGRFGSTSDKHTHHELPPVHEIPAGTIGASSSTGSLGLKRTQSAGSGSAEMSSPVQLRPDELKRLKDRDRDNKKEAERLHREAEKQRRALAERMQREQARAVMQKRNLILQNSTSAKEAPFIEWRNGGNEQPTVPSQTSGPSSVAKGKQPMATMSGHGPGPIRTRTRDRDHLANGHGNPHSPRLHPPVAVPSSSEMSHLDWREGGSTTNGGERVTKLRRMDFDEDGSSVVSSSDVHSIGRKSSMSRMSTISFATVNSVDTVGSDPGPSRIRNRPSLLGLNRVTSTGTGTSSLRTSFDFPNAHPFTNTSSQVPEHPLHLHPLPNSYSQHHHHSHSPSHHSHSSSISARSARSSNSYSLDGQLAHDFRTQATMDSDVPVNGSVSPPPMQFLSLSPSLSPAHHSHSSPRPSPHPSPHHSQSSLSPSLLSMSPSLSPSLSPSPVPSRWGNTNSSGTTLPIISRDRESHSLPSRRGQVPPPQISILRTQRSGEYMSSPDVEGYQYHDPGIEGEFENYQDYDGYQEHSSGQGVPSSGHTTAQIFYHQNNHPPHNTNGIPDLRGIQAMRIKSSSEQIQINPIFKVPIPVSSSSSSSISTSISTPTTSSSFTKNQHYNYNTSPTSISSTSSLSSFLQPPLPTPTASDVTNGSFGDSIDTDTMEDSVVDEDSDVVSSPVSYAYSYTSSTYYKDPPDNLGNLDPRSIRLNSHSHSSTSNANGTSLPPFSELEAVAGAGFDYPPSSMSFTAPSEVQERENSNSR</sequence>
<dbReference type="PROSITE" id="PS50011">
    <property type="entry name" value="PROTEIN_KINASE_DOM"/>
    <property type="match status" value="1"/>
</dbReference>
<dbReference type="EMBL" id="JAACJN010000016">
    <property type="protein sequence ID" value="KAF5390236.1"/>
    <property type="molecule type" value="Genomic_DNA"/>
</dbReference>
<dbReference type="SMART" id="SM00220">
    <property type="entry name" value="S_TKc"/>
    <property type="match status" value="1"/>
</dbReference>
<evidence type="ECO:0000256" key="4">
    <source>
        <dbReference type="ARBA" id="ARBA00022777"/>
    </source>
</evidence>
<evidence type="ECO:0000259" key="7">
    <source>
        <dbReference type="PROSITE" id="PS50011"/>
    </source>
</evidence>
<feature type="compositionally biased region" description="Low complexity" evidence="6">
    <location>
        <begin position="1109"/>
        <end position="1125"/>
    </location>
</feature>
<dbReference type="Proteomes" id="UP000518752">
    <property type="component" value="Unassembled WGS sequence"/>
</dbReference>
<dbReference type="Gene3D" id="3.30.200.20">
    <property type="entry name" value="Phosphorylase Kinase, domain 1"/>
    <property type="match status" value="1"/>
</dbReference>
<feature type="compositionally biased region" description="Low complexity" evidence="6">
    <location>
        <begin position="806"/>
        <end position="818"/>
    </location>
</feature>
<feature type="region of interest" description="Disordered" evidence="6">
    <location>
        <begin position="1109"/>
        <end position="1175"/>
    </location>
</feature>
<feature type="region of interest" description="Disordered" evidence="6">
    <location>
        <begin position="895"/>
        <end position="1031"/>
    </location>
</feature>
<proteinExistence type="predicted"/>
<feature type="compositionally biased region" description="Basic residues" evidence="6">
    <location>
        <begin position="850"/>
        <end position="863"/>
    </location>
</feature>
<feature type="compositionally biased region" description="Low complexity" evidence="6">
    <location>
        <begin position="1223"/>
        <end position="1237"/>
    </location>
</feature>
<feature type="compositionally biased region" description="Basic and acidic residues" evidence="6">
    <location>
        <begin position="1267"/>
        <end position="1276"/>
    </location>
</feature>
<feature type="domain" description="Protein kinase" evidence="7">
    <location>
        <begin position="71"/>
        <end position="404"/>
    </location>
</feature>
<feature type="compositionally biased region" description="Basic and acidic residues" evidence="6">
    <location>
        <begin position="531"/>
        <end position="541"/>
    </location>
</feature>
<keyword evidence="1" id="KW-0723">Serine/threonine-protein kinase</keyword>
<dbReference type="InterPro" id="IPR011009">
    <property type="entry name" value="Kinase-like_dom_sf"/>
</dbReference>
<dbReference type="Pfam" id="PF00069">
    <property type="entry name" value="Pkinase"/>
    <property type="match status" value="1"/>
</dbReference>
<dbReference type="InterPro" id="IPR000719">
    <property type="entry name" value="Prot_kinase_dom"/>
</dbReference>
<dbReference type="AlphaFoldDB" id="A0A8H5HVR1"/>
<dbReference type="InterPro" id="IPR008271">
    <property type="entry name" value="Ser/Thr_kinase_AS"/>
</dbReference>
<feature type="compositionally biased region" description="Polar residues" evidence="6">
    <location>
        <begin position="1126"/>
        <end position="1135"/>
    </location>
</feature>
<keyword evidence="4" id="KW-0418">Kinase</keyword>
<reference evidence="8 9" key="1">
    <citation type="journal article" date="2020" name="ISME J.">
        <title>Uncovering the hidden diversity of litter-decomposition mechanisms in mushroom-forming fungi.</title>
        <authorList>
            <person name="Floudas D."/>
            <person name="Bentzer J."/>
            <person name="Ahren D."/>
            <person name="Johansson T."/>
            <person name="Persson P."/>
            <person name="Tunlid A."/>
        </authorList>
    </citation>
    <scope>NUCLEOTIDE SEQUENCE [LARGE SCALE GENOMIC DNA]</scope>
    <source>
        <strain evidence="8 9">CBS 406.79</strain>
    </source>
</reference>